<dbReference type="GO" id="GO:0070761">
    <property type="term" value="C:pre-snoRNP complex"/>
    <property type="evidence" value="ECO:0007669"/>
    <property type="project" value="TreeGrafter"/>
</dbReference>
<evidence type="ECO:0000256" key="3">
    <source>
        <dbReference type="ARBA" id="ARBA00021568"/>
    </source>
</evidence>
<proteinExistence type="predicted"/>
<organism evidence="14 15">
    <name type="scientific">Jimgerdemannia flammicorona</name>
    <dbReference type="NCBI Taxonomy" id="994334"/>
    <lineage>
        <taxon>Eukaryota</taxon>
        <taxon>Fungi</taxon>
        <taxon>Fungi incertae sedis</taxon>
        <taxon>Mucoromycota</taxon>
        <taxon>Mucoromycotina</taxon>
        <taxon>Endogonomycetes</taxon>
        <taxon>Endogonales</taxon>
        <taxon>Endogonaceae</taxon>
        <taxon>Jimgerdemannia</taxon>
    </lineage>
</organism>
<evidence type="ECO:0000256" key="6">
    <source>
        <dbReference type="ARBA" id="ARBA00022723"/>
    </source>
</evidence>
<keyword evidence="4" id="KW-0963">Cytoplasm</keyword>
<dbReference type="Proteomes" id="UP000274822">
    <property type="component" value="Unassembled WGS sequence"/>
</dbReference>
<evidence type="ECO:0000259" key="13">
    <source>
        <dbReference type="PROSITE" id="PS51083"/>
    </source>
</evidence>
<dbReference type="GO" id="GO:0008270">
    <property type="term" value="F:zinc ion binding"/>
    <property type="evidence" value="ECO:0007669"/>
    <property type="project" value="UniProtKB-UniRule"/>
</dbReference>
<dbReference type="Gene3D" id="3.30.60.190">
    <property type="match status" value="1"/>
</dbReference>
<evidence type="ECO:0000256" key="7">
    <source>
        <dbReference type="ARBA" id="ARBA00022771"/>
    </source>
</evidence>
<dbReference type="PROSITE" id="PS51083">
    <property type="entry name" value="ZF_HIT"/>
    <property type="match status" value="1"/>
</dbReference>
<evidence type="ECO:0000256" key="8">
    <source>
        <dbReference type="ARBA" id="ARBA00022833"/>
    </source>
</evidence>
<evidence type="ECO:0000256" key="2">
    <source>
        <dbReference type="ARBA" id="ARBA00004496"/>
    </source>
</evidence>
<dbReference type="InterPro" id="IPR007529">
    <property type="entry name" value="Znf_HIT"/>
</dbReference>
<dbReference type="Pfam" id="PF04438">
    <property type="entry name" value="zf-HIT"/>
    <property type="match status" value="1"/>
</dbReference>
<keyword evidence="5" id="KW-0597">Phosphoprotein</keyword>
<feature type="domain" description="HIT-type" evidence="13">
    <location>
        <begin position="10"/>
        <end position="43"/>
    </location>
</feature>
<evidence type="ECO:0000313" key="14">
    <source>
        <dbReference type="EMBL" id="RUS25448.1"/>
    </source>
</evidence>
<protein>
    <recommendedName>
        <fullName evidence="3">Zinc finger HIT domain-containing protein 3</fullName>
    </recommendedName>
</protein>
<dbReference type="EMBL" id="RBNJ01012964">
    <property type="protein sequence ID" value="RUS25448.1"/>
    <property type="molecule type" value="Genomic_DNA"/>
</dbReference>
<dbReference type="GO" id="GO:0000492">
    <property type="term" value="P:box C/D snoRNP assembly"/>
    <property type="evidence" value="ECO:0007669"/>
    <property type="project" value="TreeGrafter"/>
</dbReference>
<dbReference type="Pfam" id="PF21373">
    <property type="entry name" value="ZNHIT3_C"/>
    <property type="match status" value="1"/>
</dbReference>
<evidence type="ECO:0000256" key="4">
    <source>
        <dbReference type="ARBA" id="ARBA00022490"/>
    </source>
</evidence>
<comment type="subunit">
    <text evidence="10">Thyroid receptor interacting proteins (TRIPs) specifically interact with the ligand binding domain of the thyroid receptor (TR). Requires the presence of thyroid hormone for its interaction. Interacts with NUFIP1. Interacts (via HIT-type zinc finger) with the RUVBL1/RUVBL2 complex in the presence of ADP.</text>
</comment>
<dbReference type="CDD" id="cd23024">
    <property type="entry name" value="zf-HIT_ZNHIT2-3"/>
    <property type="match status" value="1"/>
</dbReference>
<dbReference type="InterPro" id="IPR051639">
    <property type="entry name" value="BCD1"/>
</dbReference>
<keyword evidence="15" id="KW-1185">Reference proteome</keyword>
<dbReference type="GO" id="GO:0048254">
    <property type="term" value="P:snoRNA localization"/>
    <property type="evidence" value="ECO:0007669"/>
    <property type="project" value="TreeGrafter"/>
</dbReference>
<evidence type="ECO:0000256" key="5">
    <source>
        <dbReference type="ARBA" id="ARBA00022553"/>
    </source>
</evidence>
<keyword evidence="9" id="KW-0539">Nucleus</keyword>
<comment type="subcellular location">
    <subcellularLocation>
        <location evidence="2">Cytoplasm</location>
    </subcellularLocation>
    <subcellularLocation>
        <location evidence="1">Nucleus</location>
    </subcellularLocation>
</comment>
<dbReference type="PANTHER" id="PTHR13483">
    <property type="entry name" value="BOX C_D SNORNA PROTEIN 1-RELATED"/>
    <property type="match status" value="1"/>
</dbReference>
<dbReference type="GO" id="GO:0005634">
    <property type="term" value="C:nucleus"/>
    <property type="evidence" value="ECO:0007669"/>
    <property type="project" value="UniProtKB-SubCell"/>
</dbReference>
<dbReference type="PANTHER" id="PTHR13483:SF11">
    <property type="entry name" value="ZINC FINGER HIT DOMAIN-CONTAINING PROTEIN 3"/>
    <property type="match status" value="1"/>
</dbReference>
<keyword evidence="8" id="KW-0862">Zinc</keyword>
<evidence type="ECO:0000313" key="15">
    <source>
        <dbReference type="Proteomes" id="UP000274822"/>
    </source>
</evidence>
<accession>A0A433Q6N7</accession>
<evidence type="ECO:0000256" key="10">
    <source>
        <dbReference type="ARBA" id="ARBA00046946"/>
    </source>
</evidence>
<dbReference type="GO" id="GO:0000463">
    <property type="term" value="P:maturation of LSU-rRNA from tricistronic rRNA transcript (SSU-rRNA, 5.8S rRNA, LSU-rRNA)"/>
    <property type="evidence" value="ECO:0007669"/>
    <property type="project" value="TreeGrafter"/>
</dbReference>
<name>A0A433Q6N7_9FUNG</name>
<reference evidence="14 15" key="1">
    <citation type="journal article" date="2018" name="New Phytol.">
        <title>Phylogenomics of Endogonaceae and evolution of mycorrhizas within Mucoromycota.</title>
        <authorList>
            <person name="Chang Y."/>
            <person name="Desiro A."/>
            <person name="Na H."/>
            <person name="Sandor L."/>
            <person name="Lipzen A."/>
            <person name="Clum A."/>
            <person name="Barry K."/>
            <person name="Grigoriev I.V."/>
            <person name="Martin F.M."/>
            <person name="Stajich J.E."/>
            <person name="Smith M.E."/>
            <person name="Bonito G."/>
            <person name="Spatafora J.W."/>
        </authorList>
    </citation>
    <scope>NUCLEOTIDE SEQUENCE [LARGE SCALE GENOMIC DNA]</scope>
    <source>
        <strain evidence="14 15">AD002</strain>
    </source>
</reference>
<dbReference type="SUPFAM" id="SSF144232">
    <property type="entry name" value="HIT/MYND zinc finger-like"/>
    <property type="match status" value="1"/>
</dbReference>
<comment type="caution">
    <text evidence="14">The sequence shown here is derived from an EMBL/GenBank/DDBJ whole genome shotgun (WGS) entry which is preliminary data.</text>
</comment>
<dbReference type="InterPro" id="IPR048371">
    <property type="entry name" value="ZNHIT3_C"/>
</dbReference>
<keyword evidence="6" id="KW-0479">Metal-binding</keyword>
<evidence type="ECO:0000256" key="9">
    <source>
        <dbReference type="ARBA" id="ARBA00023242"/>
    </source>
</evidence>
<evidence type="ECO:0000256" key="12">
    <source>
        <dbReference type="SAM" id="MobiDB-lite"/>
    </source>
</evidence>
<dbReference type="GO" id="GO:0005737">
    <property type="term" value="C:cytoplasm"/>
    <property type="evidence" value="ECO:0007669"/>
    <property type="project" value="UniProtKB-SubCell"/>
</dbReference>
<evidence type="ECO:0000256" key="11">
    <source>
        <dbReference type="PROSITE-ProRule" id="PRU00453"/>
    </source>
</evidence>
<evidence type="ECO:0000256" key="1">
    <source>
        <dbReference type="ARBA" id="ARBA00004123"/>
    </source>
</evidence>
<feature type="region of interest" description="Disordered" evidence="12">
    <location>
        <begin position="42"/>
        <end position="74"/>
    </location>
</feature>
<gene>
    <name evidence="14" type="ORF">BC938DRAFT_472164</name>
</gene>
<keyword evidence="7 11" id="KW-0863">Zinc-finger</keyword>
<dbReference type="AlphaFoldDB" id="A0A433Q6N7"/>
<sequence length="144" mass="16006">MATLPTKPNCRVCEQNPSKYKCPNCTLPYCSLPCYKKHKETPCEKPVPSAQVPGKTKYSAASTAADEDSETALRDEQLRKLATSDKLRDFLRYPQIRALIAEIDGGADPEVLLDRARENDPVFAEFAEEALDTVLGSWRGQEDA</sequence>